<dbReference type="Proteomes" id="UP000326287">
    <property type="component" value="Chromosome"/>
</dbReference>
<proteinExistence type="predicted"/>
<dbReference type="OrthoDB" id="1523552at2"/>
<gene>
    <name evidence="2" type="ORF">EY643_04930</name>
</gene>
<dbReference type="AlphaFoldDB" id="A0A5P9NGV2"/>
<evidence type="ECO:0000313" key="3">
    <source>
        <dbReference type="Proteomes" id="UP000326287"/>
    </source>
</evidence>
<sequence length="239" mass="25756">MHEKTSSKLVNWVGYLAITMLVILPIAVLTVRSGAWQQGLMLFAIGCLGSTILLVLALVLGLFPLYRPHGNALRRRGLLAIPGTAILLSMVAGMGDYPPIHDITTDPDNPPAFSAAQSKRGNDANSLRIDPEVIETARQAYSDLATLETHLSIDEAYAQALATAQDLGWDVYRDDLNAGYIEAAASTAIMGFTDDVAIRITSNEAGTMIDLRSVSRVGRSDLGANAARIRKFIQAFTQQ</sequence>
<name>A0A5P9NGV2_9GAMM</name>
<keyword evidence="1" id="KW-1133">Transmembrane helix</keyword>
<feature type="transmembrane region" description="Helical" evidence="1">
    <location>
        <begin position="12"/>
        <end position="31"/>
    </location>
</feature>
<accession>A0A5P9NGV2</accession>
<keyword evidence="3" id="KW-1185">Reference proteome</keyword>
<evidence type="ECO:0000313" key="2">
    <source>
        <dbReference type="EMBL" id="QFU75043.1"/>
    </source>
</evidence>
<dbReference type="KEGG" id="halc:EY643_04930"/>
<organism evidence="2 3">
    <name type="scientific">Halioglobus maricola</name>
    <dbReference type="NCBI Taxonomy" id="2601894"/>
    <lineage>
        <taxon>Bacteria</taxon>
        <taxon>Pseudomonadati</taxon>
        <taxon>Pseudomonadota</taxon>
        <taxon>Gammaproteobacteria</taxon>
        <taxon>Cellvibrionales</taxon>
        <taxon>Halieaceae</taxon>
        <taxon>Halioglobus</taxon>
    </lineage>
</organism>
<keyword evidence="1" id="KW-0812">Transmembrane</keyword>
<keyword evidence="1" id="KW-0472">Membrane</keyword>
<dbReference type="RefSeq" id="WP_152661149.1">
    <property type="nucleotide sequence ID" value="NZ_CP036422.1"/>
</dbReference>
<dbReference type="InterPro" id="IPR010865">
    <property type="entry name" value="DUF1499"/>
</dbReference>
<protein>
    <submittedName>
        <fullName evidence="2">DUF1499 domain-containing protein</fullName>
    </submittedName>
</protein>
<evidence type="ECO:0000256" key="1">
    <source>
        <dbReference type="SAM" id="Phobius"/>
    </source>
</evidence>
<dbReference type="EMBL" id="CP036422">
    <property type="protein sequence ID" value="QFU75043.1"/>
    <property type="molecule type" value="Genomic_DNA"/>
</dbReference>
<feature type="transmembrane region" description="Helical" evidence="1">
    <location>
        <begin position="43"/>
        <end position="66"/>
    </location>
</feature>
<reference evidence="2 3" key="1">
    <citation type="submission" date="2019-02" db="EMBL/GenBank/DDBJ databases">
        <authorList>
            <person name="Li S.-H."/>
        </authorList>
    </citation>
    <scope>NUCLEOTIDE SEQUENCE [LARGE SCALE GENOMIC DNA]</scope>
    <source>
        <strain evidence="2 3">IMCC14385</strain>
    </source>
</reference>
<feature type="transmembrane region" description="Helical" evidence="1">
    <location>
        <begin position="78"/>
        <end position="95"/>
    </location>
</feature>
<dbReference type="Pfam" id="PF07386">
    <property type="entry name" value="DUF1499"/>
    <property type="match status" value="1"/>
</dbReference>